<proteinExistence type="predicted"/>
<evidence type="ECO:0000256" key="1">
    <source>
        <dbReference type="SAM" id="MobiDB-lite"/>
    </source>
</evidence>
<sequence>MGWGAQGSKEPLAAAGQADLGSVARMATDVEGAAGAEGGLEDWQDAAKDSGIAPATAQAGTGEASRGVVGGVDAGPHRAADDADAAGGGLAVASPVPSGGDAVRRAQVSNELCSNGWLKASGRTRWKDKQTNRAGTELR</sequence>
<name>A0A6A6XH10_9PLEO</name>
<dbReference type="Proteomes" id="UP000799757">
    <property type="component" value="Unassembled WGS sequence"/>
</dbReference>
<protein>
    <submittedName>
        <fullName evidence="2">Uncharacterized protein</fullName>
    </submittedName>
</protein>
<gene>
    <name evidence="2" type="ORF">K505DRAFT_336298</name>
</gene>
<feature type="compositionally biased region" description="Basic and acidic residues" evidence="1">
    <location>
        <begin position="125"/>
        <end position="139"/>
    </location>
</feature>
<dbReference type="AlphaFoldDB" id="A0A6A6XH10"/>
<organism evidence="2 3">
    <name type="scientific">Melanomma pulvis-pyrius CBS 109.77</name>
    <dbReference type="NCBI Taxonomy" id="1314802"/>
    <lineage>
        <taxon>Eukaryota</taxon>
        <taxon>Fungi</taxon>
        <taxon>Dikarya</taxon>
        <taxon>Ascomycota</taxon>
        <taxon>Pezizomycotina</taxon>
        <taxon>Dothideomycetes</taxon>
        <taxon>Pleosporomycetidae</taxon>
        <taxon>Pleosporales</taxon>
        <taxon>Melanommataceae</taxon>
        <taxon>Melanomma</taxon>
    </lineage>
</organism>
<keyword evidence="3" id="KW-1185">Reference proteome</keyword>
<dbReference type="EMBL" id="MU001867">
    <property type="protein sequence ID" value="KAF2795185.1"/>
    <property type="molecule type" value="Genomic_DNA"/>
</dbReference>
<evidence type="ECO:0000313" key="3">
    <source>
        <dbReference type="Proteomes" id="UP000799757"/>
    </source>
</evidence>
<reference evidence="2" key="1">
    <citation type="journal article" date="2020" name="Stud. Mycol.">
        <title>101 Dothideomycetes genomes: a test case for predicting lifestyles and emergence of pathogens.</title>
        <authorList>
            <person name="Haridas S."/>
            <person name="Albert R."/>
            <person name="Binder M."/>
            <person name="Bloem J."/>
            <person name="Labutti K."/>
            <person name="Salamov A."/>
            <person name="Andreopoulos B."/>
            <person name="Baker S."/>
            <person name="Barry K."/>
            <person name="Bills G."/>
            <person name="Bluhm B."/>
            <person name="Cannon C."/>
            <person name="Castanera R."/>
            <person name="Culley D."/>
            <person name="Daum C."/>
            <person name="Ezra D."/>
            <person name="Gonzalez J."/>
            <person name="Henrissat B."/>
            <person name="Kuo A."/>
            <person name="Liang C."/>
            <person name="Lipzen A."/>
            <person name="Lutzoni F."/>
            <person name="Magnuson J."/>
            <person name="Mondo S."/>
            <person name="Nolan M."/>
            <person name="Ohm R."/>
            <person name="Pangilinan J."/>
            <person name="Park H.-J."/>
            <person name="Ramirez L."/>
            <person name="Alfaro M."/>
            <person name="Sun H."/>
            <person name="Tritt A."/>
            <person name="Yoshinaga Y."/>
            <person name="Zwiers L.-H."/>
            <person name="Turgeon B."/>
            <person name="Goodwin S."/>
            <person name="Spatafora J."/>
            <person name="Crous P."/>
            <person name="Grigoriev I."/>
        </authorList>
    </citation>
    <scope>NUCLEOTIDE SEQUENCE</scope>
    <source>
        <strain evidence="2">CBS 109.77</strain>
    </source>
</reference>
<evidence type="ECO:0000313" key="2">
    <source>
        <dbReference type="EMBL" id="KAF2795185.1"/>
    </source>
</evidence>
<feature type="region of interest" description="Disordered" evidence="1">
    <location>
        <begin position="117"/>
        <end position="139"/>
    </location>
</feature>
<accession>A0A6A6XH10</accession>
<feature type="region of interest" description="Disordered" evidence="1">
    <location>
        <begin position="34"/>
        <end position="103"/>
    </location>
</feature>